<feature type="region of interest" description="Disordered" evidence="1">
    <location>
        <begin position="39"/>
        <end position="73"/>
    </location>
</feature>
<organism evidence="2 3">
    <name type="scientific">Daphnia galeata</name>
    <dbReference type="NCBI Taxonomy" id="27404"/>
    <lineage>
        <taxon>Eukaryota</taxon>
        <taxon>Metazoa</taxon>
        <taxon>Ecdysozoa</taxon>
        <taxon>Arthropoda</taxon>
        <taxon>Crustacea</taxon>
        <taxon>Branchiopoda</taxon>
        <taxon>Diplostraca</taxon>
        <taxon>Cladocera</taxon>
        <taxon>Anomopoda</taxon>
        <taxon>Daphniidae</taxon>
        <taxon>Daphnia</taxon>
    </lineage>
</organism>
<evidence type="ECO:0000256" key="1">
    <source>
        <dbReference type="SAM" id="MobiDB-lite"/>
    </source>
</evidence>
<comment type="caution">
    <text evidence="2">The sequence shown here is derived from an EMBL/GenBank/DDBJ whole genome shotgun (WGS) entry which is preliminary data.</text>
</comment>
<name>A0A8J2S0W6_9CRUS</name>
<feature type="compositionally biased region" description="Acidic residues" evidence="1">
    <location>
        <begin position="64"/>
        <end position="73"/>
    </location>
</feature>
<dbReference type="AlphaFoldDB" id="A0A8J2S0W6"/>
<protein>
    <submittedName>
        <fullName evidence="2">Uncharacterized protein</fullName>
    </submittedName>
</protein>
<sequence>MVGSMIKGDKSPHVTTLERMLIPKHGNASTAKWIPFKQKTTGRCSKPENLLMNISERRNHPKEPDDEQQENVEDGFAATQSYAIRSVFDWFADSDATASITDQGKLLMDYEKH</sequence>
<dbReference type="EMBL" id="CAKKLH010000304">
    <property type="protein sequence ID" value="CAH0110661.1"/>
    <property type="molecule type" value="Genomic_DNA"/>
</dbReference>
<dbReference type="Proteomes" id="UP000789390">
    <property type="component" value="Unassembled WGS sequence"/>
</dbReference>
<accession>A0A8J2S0W6</accession>
<proteinExistence type="predicted"/>
<gene>
    <name evidence="2" type="ORF">DGAL_LOCUS14252</name>
</gene>
<evidence type="ECO:0000313" key="2">
    <source>
        <dbReference type="EMBL" id="CAH0110661.1"/>
    </source>
</evidence>
<keyword evidence="3" id="KW-1185">Reference proteome</keyword>
<reference evidence="2" key="1">
    <citation type="submission" date="2021-11" db="EMBL/GenBank/DDBJ databases">
        <authorList>
            <person name="Schell T."/>
        </authorList>
    </citation>
    <scope>NUCLEOTIDE SEQUENCE</scope>
    <source>
        <strain evidence="2">M5</strain>
    </source>
</reference>
<evidence type="ECO:0000313" key="3">
    <source>
        <dbReference type="Proteomes" id="UP000789390"/>
    </source>
</evidence>